<comment type="cofactor">
    <cofactor evidence="6">
        <name>pyridoxal 5'-phosphate</name>
        <dbReference type="ChEBI" id="CHEBI:597326"/>
    </cofactor>
    <text evidence="6">Binds 1 pyridoxal phosphate per subunit.</text>
</comment>
<keyword evidence="4 6" id="KW-0012">Acyltransferase</keyword>
<keyword evidence="3 6" id="KW-0663">Pyridoxal phosphate</keyword>
<dbReference type="HAMAP" id="MF_00985">
    <property type="entry name" value="2am3keto_CoA_ligase"/>
    <property type="match status" value="1"/>
</dbReference>
<comment type="caution">
    <text evidence="8">The sequence shown here is derived from an EMBL/GenBank/DDBJ whole genome shotgun (WGS) entry which is preliminary data.</text>
</comment>
<comment type="catalytic activity">
    <reaction evidence="6">
        <text>glycine + acetyl-CoA = (2S)-2-amino-3-oxobutanoate + CoA</text>
        <dbReference type="Rhea" id="RHEA:20736"/>
        <dbReference type="ChEBI" id="CHEBI:57287"/>
        <dbReference type="ChEBI" id="CHEBI:57288"/>
        <dbReference type="ChEBI" id="CHEBI:57305"/>
        <dbReference type="ChEBI" id="CHEBI:78948"/>
        <dbReference type="EC" id="2.3.1.29"/>
    </reaction>
</comment>
<comment type="similarity">
    <text evidence="1 6">Belongs to the class-II pyridoxal-phosphate-dependent aminotransferase family.</text>
</comment>
<organism evidence="8 9">
    <name type="scientific">Saccharopolyspora taberi</name>
    <dbReference type="NCBI Taxonomy" id="60895"/>
    <lineage>
        <taxon>Bacteria</taxon>
        <taxon>Bacillati</taxon>
        <taxon>Actinomycetota</taxon>
        <taxon>Actinomycetes</taxon>
        <taxon>Pseudonocardiales</taxon>
        <taxon>Pseudonocardiaceae</taxon>
        <taxon>Saccharopolyspora</taxon>
    </lineage>
</organism>
<dbReference type="InterPro" id="IPR050087">
    <property type="entry name" value="AON_synthase_class-II"/>
</dbReference>
<comment type="pathway">
    <text evidence="6">Amino-acid degradation; L-threonine degradation via oxydo-reductase pathway; glycine from L-threonine: step 2/2.</text>
</comment>
<evidence type="ECO:0000256" key="6">
    <source>
        <dbReference type="HAMAP-Rule" id="MF_00985"/>
    </source>
</evidence>
<feature type="domain" description="Aminotransferase class I/classII large" evidence="7">
    <location>
        <begin position="41"/>
        <end position="383"/>
    </location>
</feature>
<dbReference type="PANTHER" id="PTHR13693">
    <property type="entry name" value="CLASS II AMINOTRANSFERASE/8-AMINO-7-OXONONANOATE SYNTHASE"/>
    <property type="match status" value="1"/>
</dbReference>
<feature type="binding site" evidence="6">
    <location>
        <position position="134"/>
    </location>
    <ligand>
        <name>substrate</name>
    </ligand>
</feature>
<keyword evidence="9" id="KW-1185">Reference proteome</keyword>
<dbReference type="Gene3D" id="3.40.640.10">
    <property type="entry name" value="Type I PLP-dependent aspartate aminotransferase-like (Major domain)"/>
    <property type="match status" value="1"/>
</dbReference>
<name>A0ABN3VBW8_9PSEU</name>
<dbReference type="PANTHER" id="PTHR13693:SF102">
    <property type="entry name" value="2-AMINO-3-KETOBUTYRATE COENZYME A LIGASE, MITOCHONDRIAL"/>
    <property type="match status" value="1"/>
</dbReference>
<evidence type="ECO:0000256" key="4">
    <source>
        <dbReference type="ARBA" id="ARBA00023315"/>
    </source>
</evidence>
<evidence type="ECO:0000313" key="8">
    <source>
        <dbReference type="EMBL" id="GAA2790287.1"/>
    </source>
</evidence>
<feature type="binding site" description="in other chain" evidence="6">
    <location>
        <begin position="206"/>
        <end position="209"/>
    </location>
    <ligand>
        <name>pyridoxal 5'-phosphate</name>
        <dbReference type="ChEBI" id="CHEBI:597326"/>
        <note>ligand shared between dimeric partners</note>
    </ligand>
</feature>
<evidence type="ECO:0000256" key="1">
    <source>
        <dbReference type="ARBA" id="ARBA00008392"/>
    </source>
</evidence>
<proteinExistence type="inferred from homology"/>
<evidence type="ECO:0000313" key="9">
    <source>
        <dbReference type="Proteomes" id="UP001500979"/>
    </source>
</evidence>
<dbReference type="NCBIfam" id="NF005394">
    <property type="entry name" value="PRK06939.1"/>
    <property type="match status" value="1"/>
</dbReference>
<reference evidence="8 9" key="1">
    <citation type="journal article" date="2019" name="Int. J. Syst. Evol. Microbiol.">
        <title>The Global Catalogue of Microorganisms (GCM) 10K type strain sequencing project: providing services to taxonomists for standard genome sequencing and annotation.</title>
        <authorList>
            <consortium name="The Broad Institute Genomics Platform"/>
            <consortium name="The Broad Institute Genome Sequencing Center for Infectious Disease"/>
            <person name="Wu L."/>
            <person name="Ma J."/>
        </authorList>
    </citation>
    <scope>NUCLEOTIDE SEQUENCE [LARGE SCALE GENOMIC DNA]</scope>
    <source>
        <strain evidence="8 9">JCM 9383</strain>
    </source>
</reference>
<dbReference type="Gene3D" id="3.90.1150.10">
    <property type="entry name" value="Aspartate Aminotransferase, domain 1"/>
    <property type="match status" value="1"/>
</dbReference>
<accession>A0ABN3VBW8</accession>
<evidence type="ECO:0000256" key="3">
    <source>
        <dbReference type="ARBA" id="ARBA00022898"/>
    </source>
</evidence>
<dbReference type="EC" id="2.3.1.29" evidence="6"/>
<comment type="catalytic activity">
    <reaction evidence="5">
        <text>6-carboxyhexanoyl-[ACP] + L-alanine + H(+) = (8S)-8-amino-7-oxononanoate + holo-[ACP] + CO2</text>
        <dbReference type="Rhea" id="RHEA:42288"/>
        <dbReference type="Rhea" id="RHEA-COMP:9685"/>
        <dbReference type="Rhea" id="RHEA-COMP:9955"/>
        <dbReference type="ChEBI" id="CHEBI:15378"/>
        <dbReference type="ChEBI" id="CHEBI:16526"/>
        <dbReference type="ChEBI" id="CHEBI:57972"/>
        <dbReference type="ChEBI" id="CHEBI:64479"/>
        <dbReference type="ChEBI" id="CHEBI:78846"/>
        <dbReference type="ChEBI" id="CHEBI:149468"/>
        <dbReference type="EC" id="2.3.1.47"/>
    </reaction>
</comment>
<dbReference type="InterPro" id="IPR011282">
    <property type="entry name" value="2am3keto_CoA_ligase"/>
</dbReference>
<feature type="binding site" description="in other chain" evidence="6">
    <location>
        <begin position="237"/>
        <end position="240"/>
    </location>
    <ligand>
        <name>pyridoxal 5'-phosphate</name>
        <dbReference type="ChEBI" id="CHEBI:597326"/>
        <note>ligand shared between dimeric partners</note>
    </ligand>
</feature>
<dbReference type="SUPFAM" id="SSF53383">
    <property type="entry name" value="PLP-dependent transferases"/>
    <property type="match status" value="1"/>
</dbReference>
<feature type="binding site" evidence="6">
    <location>
        <position position="364"/>
    </location>
    <ligand>
        <name>substrate</name>
    </ligand>
</feature>
<dbReference type="Pfam" id="PF00155">
    <property type="entry name" value="Aminotran_1_2"/>
    <property type="match status" value="1"/>
</dbReference>
<dbReference type="EMBL" id="BAAAUX010000012">
    <property type="protein sequence ID" value="GAA2790287.1"/>
    <property type="molecule type" value="Genomic_DNA"/>
</dbReference>
<dbReference type="InterPro" id="IPR004839">
    <property type="entry name" value="Aminotransferase_I/II_large"/>
</dbReference>
<dbReference type="CDD" id="cd06454">
    <property type="entry name" value="KBL_like"/>
    <property type="match status" value="1"/>
</dbReference>
<dbReference type="NCBIfam" id="TIGR01822">
    <property type="entry name" value="2am3keto_CoA"/>
    <property type="match status" value="1"/>
</dbReference>
<evidence type="ECO:0000256" key="5">
    <source>
        <dbReference type="ARBA" id="ARBA00047715"/>
    </source>
</evidence>
<dbReference type="InterPro" id="IPR015424">
    <property type="entry name" value="PyrdxlP-dep_Trfase"/>
</dbReference>
<feature type="modified residue" description="N6-(pyridoxal phosphate)lysine" evidence="6">
    <location>
        <position position="240"/>
    </location>
</feature>
<sequence length="395" mass="42792">MYTIGQDVRAELDEIRSAGLYKHERVLDSAQRARVGVGDAEVLNFCANNYLGLADHPALVEAASKALERWGFGMASVRFICGTQAPHKELEQRLSEFLGTDDTILYSSCFDANGGLFETLLGPEDAVISDELNHASIIDGVRLCKARRARYRNRDLADLDKQLRETADARHRLIVTDGVFSMDGYLAPLDEICDLADRHRAMVMVDDSHAVGFTGPTGAGTPEAFGVTDRVDVVTGTLGKALGGASGGYVSARAEIVELLRQRSRPYLFSNSLAPSIVAASLAALDLVGSQPELRQRLRDNSALFRSRMAAEGFDLLPGEHPIIPVMIGDAAEAARMADLLLEDGIYVIGFSYPVVPKGRARIRTQMSAAHSAEDVERAVSAFVRARQRMGTIAG</sequence>
<keyword evidence="2 6" id="KW-0808">Transferase</keyword>
<dbReference type="PROSITE" id="PS00599">
    <property type="entry name" value="AA_TRANSFER_CLASS_2"/>
    <property type="match status" value="1"/>
</dbReference>
<feature type="binding site" evidence="6">
    <location>
        <begin position="270"/>
        <end position="271"/>
    </location>
    <ligand>
        <name>pyridoxal 5'-phosphate</name>
        <dbReference type="ChEBI" id="CHEBI:597326"/>
        <note>ligand shared between dimeric partners</note>
    </ligand>
</feature>
<evidence type="ECO:0000256" key="2">
    <source>
        <dbReference type="ARBA" id="ARBA00022679"/>
    </source>
</evidence>
<dbReference type="InterPro" id="IPR015422">
    <property type="entry name" value="PyrdxlP-dep_Trfase_small"/>
</dbReference>
<evidence type="ECO:0000259" key="7">
    <source>
        <dbReference type="Pfam" id="PF00155"/>
    </source>
</evidence>
<protein>
    <recommendedName>
        <fullName evidence="6">2-amino-3-ketobutyrate coenzyme A ligase</fullName>
        <shortName evidence="6">AKB ligase</shortName>
        <ecNumber evidence="6">2.3.1.29</ecNumber>
    </recommendedName>
    <alternativeName>
        <fullName evidence="6">Glycine acetyltransferase</fullName>
    </alternativeName>
</protein>
<feature type="binding site" description="in other chain" evidence="6">
    <location>
        <begin position="109"/>
        <end position="110"/>
    </location>
    <ligand>
        <name>pyridoxal 5'-phosphate</name>
        <dbReference type="ChEBI" id="CHEBI:597326"/>
        <note>ligand shared between dimeric partners</note>
    </ligand>
</feature>
<feature type="binding site" description="in other chain" evidence="6">
    <location>
        <position position="181"/>
    </location>
    <ligand>
        <name>pyridoxal 5'-phosphate</name>
        <dbReference type="ChEBI" id="CHEBI:597326"/>
        <note>ligand shared between dimeric partners</note>
    </ligand>
</feature>
<gene>
    <name evidence="6" type="primary">kbl</name>
    <name evidence="8" type="ORF">GCM10010470_26220</name>
</gene>
<dbReference type="Proteomes" id="UP001500979">
    <property type="component" value="Unassembled WGS sequence"/>
</dbReference>
<comment type="subunit">
    <text evidence="6">Homodimer.</text>
</comment>
<dbReference type="RefSeq" id="WP_344679892.1">
    <property type="nucleotide sequence ID" value="NZ_BAAAUX010000012.1"/>
</dbReference>
<dbReference type="InterPro" id="IPR001917">
    <property type="entry name" value="Aminotrans_II_pyridoxalP_BS"/>
</dbReference>
<dbReference type="InterPro" id="IPR015421">
    <property type="entry name" value="PyrdxlP-dep_Trfase_major"/>
</dbReference>
<comment type="function">
    <text evidence="6">Catalyzes the cleavage of 2-amino-3-ketobutyrate to glycine and acetyl-CoA.</text>
</comment>